<feature type="binding site" evidence="9">
    <location>
        <position position="55"/>
    </location>
    <ligand>
        <name>ATP</name>
        <dbReference type="ChEBI" id="CHEBI:30616"/>
    </ligand>
</feature>
<keyword evidence="2 9" id="KW-0436">Ligase</keyword>
<keyword evidence="6 9" id="KW-0067">ATP-binding</keyword>
<evidence type="ECO:0000313" key="10">
    <source>
        <dbReference type="EMBL" id="ALC80492.1"/>
    </source>
</evidence>
<keyword evidence="4 9" id="KW-0547">Nucleotide-binding</keyword>
<comment type="similarity">
    <text evidence="9">Belongs to the dethiobiotin synthetase family.</text>
</comment>
<dbReference type="STRING" id="1441095.AM592_02000"/>
<dbReference type="InterPro" id="IPR004472">
    <property type="entry name" value="DTB_synth_BioD"/>
</dbReference>
<dbReference type="OrthoDB" id="9802097at2"/>
<protein>
    <recommendedName>
        <fullName evidence="9">ATP-dependent dethiobiotin synthetase BioD</fullName>
        <ecNumber evidence="9">6.3.3.3</ecNumber>
    </recommendedName>
    <alternativeName>
        <fullName evidence="9">DTB synthetase</fullName>
        <shortName evidence="9">DTBS</shortName>
    </alternativeName>
    <alternativeName>
        <fullName evidence="9">Dethiobiotin synthase</fullName>
    </alternativeName>
</protein>
<dbReference type="RefSeq" id="WP_053602226.1">
    <property type="nucleotide sequence ID" value="NZ_CP012600.1"/>
</dbReference>
<comment type="function">
    <text evidence="9">Catalyzes a mechanistically unusual reaction, the ATP-dependent insertion of CO2 between the N7 and N8 nitrogen atoms of 7,8-diaminopelargonic acid (DAPA, also called 7,8-diammoniononanoate) to form a ureido ring.</text>
</comment>
<evidence type="ECO:0000256" key="6">
    <source>
        <dbReference type="ARBA" id="ARBA00022840"/>
    </source>
</evidence>
<feature type="active site" evidence="9">
    <location>
        <position position="38"/>
    </location>
</feature>
<reference evidence="11" key="1">
    <citation type="submission" date="2015-08" db="EMBL/GenBank/DDBJ databases">
        <title>Genome sequencing project for genomic taxonomy and phylogenomics of Bacillus-like bacteria.</title>
        <authorList>
            <person name="Liu B."/>
            <person name="Wang J."/>
            <person name="Zhu Y."/>
            <person name="Liu G."/>
            <person name="Chen Q."/>
            <person name="Chen Z."/>
            <person name="Lan J."/>
            <person name="Che J."/>
            <person name="Ge C."/>
            <person name="Shi H."/>
            <person name="Pan Z."/>
            <person name="Liu X."/>
        </authorList>
    </citation>
    <scope>NUCLEOTIDE SEQUENCE [LARGE SCALE GENOMIC DNA]</scope>
    <source>
        <strain evidence="11">FJAT-4402</strain>
    </source>
</reference>
<keyword evidence="3 9" id="KW-0479">Metal-binding</keyword>
<dbReference type="Proteomes" id="UP000067625">
    <property type="component" value="Chromosome"/>
</dbReference>
<feature type="binding site" evidence="9">
    <location>
        <position position="17"/>
    </location>
    <ligand>
        <name>Mg(2+)</name>
        <dbReference type="ChEBI" id="CHEBI:18420"/>
    </ligand>
</feature>
<evidence type="ECO:0000256" key="4">
    <source>
        <dbReference type="ARBA" id="ARBA00022741"/>
    </source>
</evidence>
<comment type="catalytic activity">
    <reaction evidence="9">
        <text>(7R,8S)-7,8-diammoniononanoate + CO2 + ATP = (4R,5S)-dethiobiotin + ADP + phosphate + 3 H(+)</text>
        <dbReference type="Rhea" id="RHEA:15805"/>
        <dbReference type="ChEBI" id="CHEBI:15378"/>
        <dbReference type="ChEBI" id="CHEBI:16526"/>
        <dbReference type="ChEBI" id="CHEBI:30616"/>
        <dbReference type="ChEBI" id="CHEBI:43474"/>
        <dbReference type="ChEBI" id="CHEBI:149469"/>
        <dbReference type="ChEBI" id="CHEBI:149473"/>
        <dbReference type="ChEBI" id="CHEBI:456216"/>
        <dbReference type="EC" id="6.3.3.3"/>
    </reaction>
</comment>
<feature type="binding site" evidence="9">
    <location>
        <begin position="13"/>
        <end position="18"/>
    </location>
    <ligand>
        <name>ATP</name>
        <dbReference type="ChEBI" id="CHEBI:30616"/>
    </ligand>
</feature>
<evidence type="ECO:0000256" key="8">
    <source>
        <dbReference type="ARBA" id="ARBA00047386"/>
    </source>
</evidence>
<dbReference type="PANTHER" id="PTHR43210:SF2">
    <property type="entry name" value="ATP-DEPENDENT DETHIOBIOTIN SYNTHETASE BIOD 2"/>
    <property type="match status" value="1"/>
</dbReference>
<sequence>MAQHFWIAGTDTNVGKTLVTSYFMQYFQSKGFHTIPYKPVQTGVVFQNATEPYSDSEFYKLYSKETLLNEHINSYSFKEPASPHYAAKLEGKEIEEKHILKHIHFLKNAYDYVICEGAGGLYVPLSVQRNYHLLDLIHHTGLPVVLTAGTKVGTINHTLLSINALKANHIPIIGIVFNGYEGTEVEKDNMSTISRITDLPSIVIPKLNNLSDLKYINLENKDFMERIATI</sequence>
<dbReference type="Gene3D" id="3.40.50.300">
    <property type="entry name" value="P-loop containing nucleotide triphosphate hydrolases"/>
    <property type="match status" value="1"/>
</dbReference>
<evidence type="ECO:0000313" key="11">
    <source>
        <dbReference type="Proteomes" id="UP000067625"/>
    </source>
</evidence>
<comment type="subcellular location">
    <subcellularLocation>
        <location evidence="9">Cytoplasm</location>
    </subcellularLocation>
</comment>
<feature type="binding site" evidence="9">
    <location>
        <position position="42"/>
    </location>
    <ligand>
        <name>substrate</name>
    </ligand>
</feature>
<name>A0A0M3R8Y4_9BACI</name>
<dbReference type="PIRSF" id="PIRSF006755">
    <property type="entry name" value="DTB_synth"/>
    <property type="match status" value="1"/>
</dbReference>
<keyword evidence="1 9" id="KW-0963">Cytoplasm</keyword>
<evidence type="ECO:0000256" key="2">
    <source>
        <dbReference type="ARBA" id="ARBA00022598"/>
    </source>
</evidence>
<comment type="cofactor">
    <cofactor evidence="9">
        <name>Mg(2+)</name>
        <dbReference type="ChEBI" id="CHEBI:18420"/>
    </cofactor>
</comment>
<dbReference type="GO" id="GO:0004141">
    <property type="term" value="F:dethiobiotin synthase activity"/>
    <property type="evidence" value="ECO:0007669"/>
    <property type="project" value="UniProtKB-UniRule"/>
</dbReference>
<evidence type="ECO:0000256" key="9">
    <source>
        <dbReference type="HAMAP-Rule" id="MF_00336"/>
    </source>
</evidence>
<dbReference type="AlphaFoldDB" id="A0A0M3R8Y4"/>
<keyword evidence="7 9" id="KW-0460">Magnesium</keyword>
<evidence type="ECO:0000256" key="5">
    <source>
        <dbReference type="ARBA" id="ARBA00022756"/>
    </source>
</evidence>
<evidence type="ECO:0000256" key="3">
    <source>
        <dbReference type="ARBA" id="ARBA00022723"/>
    </source>
</evidence>
<dbReference type="CDD" id="cd03109">
    <property type="entry name" value="DTBS"/>
    <property type="match status" value="1"/>
</dbReference>
<dbReference type="PATRIC" id="fig|1441095.3.peg.432"/>
<dbReference type="GO" id="GO:0005524">
    <property type="term" value="F:ATP binding"/>
    <property type="evidence" value="ECO:0007669"/>
    <property type="project" value="UniProtKB-UniRule"/>
</dbReference>
<dbReference type="NCBIfam" id="TIGR00347">
    <property type="entry name" value="bioD"/>
    <property type="match status" value="1"/>
</dbReference>
<reference evidence="10 11" key="2">
    <citation type="journal article" date="2016" name="Int. J. Syst. Evol. Microbiol.">
        <title>Bacillus gobiensis sp. nov., isolated from a soil sample.</title>
        <authorList>
            <person name="Liu B."/>
            <person name="Liu G.H."/>
            <person name="Cetin S."/>
            <person name="Schumann P."/>
            <person name="Pan Z.Z."/>
            <person name="Chen Q.Q."/>
        </authorList>
    </citation>
    <scope>NUCLEOTIDE SEQUENCE [LARGE SCALE GENOMIC DNA]</scope>
    <source>
        <strain evidence="10 11">FJAT-4402</strain>
    </source>
</reference>
<dbReference type="SUPFAM" id="SSF52540">
    <property type="entry name" value="P-loop containing nucleoside triphosphate hydrolases"/>
    <property type="match status" value="1"/>
</dbReference>
<comment type="pathway">
    <text evidence="9">Cofactor biosynthesis; biotin biosynthesis; biotin from 7,8-diaminononanoate: step 1/2.</text>
</comment>
<dbReference type="GO" id="GO:0009102">
    <property type="term" value="P:biotin biosynthetic process"/>
    <property type="evidence" value="ECO:0007669"/>
    <property type="project" value="UniProtKB-UniRule"/>
</dbReference>
<keyword evidence="5 9" id="KW-0093">Biotin biosynthesis</keyword>
<organism evidence="10 11">
    <name type="scientific">Bacillus gobiensis</name>
    <dbReference type="NCBI Taxonomy" id="1441095"/>
    <lineage>
        <taxon>Bacteria</taxon>
        <taxon>Bacillati</taxon>
        <taxon>Bacillota</taxon>
        <taxon>Bacilli</taxon>
        <taxon>Bacillales</taxon>
        <taxon>Bacillaceae</taxon>
        <taxon>Bacillus</taxon>
    </lineage>
</organism>
<dbReference type="GO" id="GO:0000287">
    <property type="term" value="F:magnesium ion binding"/>
    <property type="evidence" value="ECO:0007669"/>
    <property type="project" value="UniProtKB-UniRule"/>
</dbReference>
<dbReference type="UniPathway" id="UPA00078">
    <property type="reaction ID" value="UER00161"/>
</dbReference>
<dbReference type="PANTHER" id="PTHR43210">
    <property type="entry name" value="DETHIOBIOTIN SYNTHETASE"/>
    <property type="match status" value="1"/>
</dbReference>
<feature type="binding site" evidence="9">
    <location>
        <begin position="116"/>
        <end position="119"/>
    </location>
    <ligand>
        <name>ATP</name>
        <dbReference type="ChEBI" id="CHEBI:30616"/>
    </ligand>
</feature>
<proteinExistence type="inferred from homology"/>
<dbReference type="Pfam" id="PF13500">
    <property type="entry name" value="AAA_26"/>
    <property type="match status" value="1"/>
</dbReference>
<evidence type="ECO:0000256" key="7">
    <source>
        <dbReference type="ARBA" id="ARBA00022842"/>
    </source>
</evidence>
<evidence type="ECO:0000256" key="1">
    <source>
        <dbReference type="ARBA" id="ARBA00022490"/>
    </source>
</evidence>
<keyword evidence="11" id="KW-1185">Reference proteome</keyword>
<dbReference type="InterPro" id="IPR027417">
    <property type="entry name" value="P-loop_NTPase"/>
</dbReference>
<gene>
    <name evidence="9" type="primary">bioD</name>
    <name evidence="10" type="ORF">AM592_02000</name>
</gene>
<comment type="caution">
    <text evidence="9">Lacks conserved residue(s) required for the propagation of feature annotation.</text>
</comment>
<comment type="subunit">
    <text evidence="9">Homodimer.</text>
</comment>
<feature type="binding site" evidence="9">
    <location>
        <position position="55"/>
    </location>
    <ligand>
        <name>Mg(2+)</name>
        <dbReference type="ChEBI" id="CHEBI:18420"/>
    </ligand>
</feature>
<dbReference type="HAMAP" id="MF_00336">
    <property type="entry name" value="BioD"/>
    <property type="match status" value="1"/>
</dbReference>
<comment type="catalytic activity">
    <reaction evidence="8">
        <text>(7R,8S)-8-amino-7-(carboxyamino)nonanoate + ATP = (4R,5S)-dethiobiotin + ADP + phosphate + H(+)</text>
        <dbReference type="Rhea" id="RHEA:63684"/>
        <dbReference type="ChEBI" id="CHEBI:15378"/>
        <dbReference type="ChEBI" id="CHEBI:30616"/>
        <dbReference type="ChEBI" id="CHEBI:43474"/>
        <dbReference type="ChEBI" id="CHEBI:149470"/>
        <dbReference type="ChEBI" id="CHEBI:149473"/>
        <dbReference type="ChEBI" id="CHEBI:456216"/>
    </reaction>
</comment>
<dbReference type="GO" id="GO:0005829">
    <property type="term" value="C:cytosol"/>
    <property type="evidence" value="ECO:0007669"/>
    <property type="project" value="TreeGrafter"/>
</dbReference>
<accession>A0A0M3R8Y4</accession>
<feature type="binding site" evidence="9">
    <location>
        <position position="116"/>
    </location>
    <ligand>
        <name>Mg(2+)</name>
        <dbReference type="ChEBI" id="CHEBI:18420"/>
    </ligand>
</feature>
<feature type="binding site" evidence="9">
    <location>
        <begin position="205"/>
        <end position="207"/>
    </location>
    <ligand>
        <name>ATP</name>
        <dbReference type="ChEBI" id="CHEBI:30616"/>
    </ligand>
</feature>
<dbReference type="EMBL" id="CP012600">
    <property type="protein sequence ID" value="ALC80492.1"/>
    <property type="molecule type" value="Genomic_DNA"/>
</dbReference>
<dbReference type="EC" id="6.3.3.3" evidence="9"/>